<dbReference type="EMBL" id="CAXAMN010016469">
    <property type="protein sequence ID" value="CAK9048299.1"/>
    <property type="molecule type" value="Genomic_DNA"/>
</dbReference>
<protein>
    <submittedName>
        <fullName evidence="2">Uncharacterized protein</fullName>
    </submittedName>
</protein>
<keyword evidence="3" id="KW-1185">Reference proteome</keyword>
<dbReference type="Proteomes" id="UP001642484">
    <property type="component" value="Unassembled WGS sequence"/>
</dbReference>
<name>A0ABP0M9W2_9DINO</name>
<reference evidence="2 3" key="1">
    <citation type="submission" date="2024-02" db="EMBL/GenBank/DDBJ databases">
        <authorList>
            <person name="Chen Y."/>
            <person name="Shah S."/>
            <person name="Dougan E. K."/>
            <person name="Thang M."/>
            <person name="Chan C."/>
        </authorList>
    </citation>
    <scope>NUCLEOTIDE SEQUENCE [LARGE SCALE GENOMIC DNA]</scope>
</reference>
<gene>
    <name evidence="2" type="ORF">CCMP2556_LOCUS24888</name>
</gene>
<feature type="signal peptide" evidence="1">
    <location>
        <begin position="1"/>
        <end position="20"/>
    </location>
</feature>
<evidence type="ECO:0000256" key="1">
    <source>
        <dbReference type="SAM" id="SignalP"/>
    </source>
</evidence>
<keyword evidence="1" id="KW-0732">Signal</keyword>
<sequence>MKQLCWQGLALIGCLSITAGAVKRPSSRVRHVGDNSYHPAFSFLETHEVLNDEVMDQIHSALSGVSRSTRHFDRYLASLEDALVSLMRQKDDSPYLSDAINNILHVANVTLKKGIIDQHAAAQQAVANADGEVLKCHGSLKKALNASDSLRDELLAKSNATRNCYNSETASSEMTTALLSLPRLLNAKTSDCKNFLMASDVNEAPFEAWALKCDHHDDPSVGTYLMKQLMHWEALLEQYDAIEHRCKHSIELYSAQVSRYTALKGRQKHGVGECRALQDDLDSSACKQAMGRIESCAGYQDCIKESIGHRAAAHETICKGEDGLKDQWYAISTVECFFNAYRDTENLKDLKASLDTCKSLPKSHYDVSRFEVRGCHSTEAALFEALDSTKPNSTSSMACAAVKVEVLPDDPFLPGTDAYEATYYNGFSAQRCNATCCLNPPFPTTTTSTTTTTTSTSTTTTTTTTTTTICTDVKKGCLQDVESCNNTGSGRVLAVRSLPQCQDGVLEFQSHEQTDCDYTAEKLRILLNKGRNQTCFDVPIDKVEMRHVYVDDVWVPTVRVYPNRFSLGLNCAGLAQSLKAEWLEKQSEPWLAMVQAGMEPGKDSDLQVRVQPGCVPLNPKPSQCANGQLTLTSKLTPTCDNGAYPLEIGLNSTDASQNDCEINGTLKVSLGTCLASTFKKLKVLSNGTHFGAARLYPVNSPTLLPCEEMIDVVKGLVSIYGTDMVVSDSCYLPPAPSTPAHIAPAAPARIAPIVELPMCKGSSMAVRATSTAACYNNRSFLQFNINSSSIEKNCQMAGSLRVTAEGSCVPMQISKVQMASSTLRLFPDPTNSSKLTCASIEALFEMFLEPTGGKLEIQETCVAPKVATTTTTTVALAPCSLIAKDYSLVVTADATCGGSSTTKDSTGSSMSFRIKNDSVTHLADWAARLNCFIEQETPLRMFDDEFCYPFPACRVELSRTRDGGAQVTALFDEARCFGDSGFAAWFNAYFRPPLTSEDKEVGIAADCPKLAQTTTTTTRPSPVVSLQTCPLEDLHLVLESDAHCESDMRFKVKYRGLWEGSCELLGTLRLFSQDQCHPSIFKKIQLEHDSDHVVLRADGPLSLSSCPLFNALFRKPAPIYIGHACPPRVTTISDLGEVSPQTDLPPCAGHVHMQVKTVATCPGDSSFMRFAVTSNVVDCEMDMPGLRLSRNGQCLFAHFRRARIVSKGYRVAEVYGSGTHSCSGSEGFATMFNLLFRPPLVADGVQVTLQHGCLESSLPTPIRALAPGTCTNSDVPLRLILQSPIECSEDGSYQFRISAGIGPTDSVDLSTQECSIEGPDLMIYDEKEQSNCNGMSFQKIHFRPEGMSISGVAFPAPGALCNSAEGQKPDAKYTLGHEILVGRCRDVPQCSETVMTSKFIVQSEATCSRDQSYMEFQLDGPVEKECTLPSGLRMVYGRDICMPGDIHKVVLVPGDTRTVARVHFGGDMPNMVPCAGIEGHAAAFNELFRKNPDAESLSFGGCPAAPRALAGRAPVCPMSAEGIAMIVTSEATCTDDNMSFRVDAAGLPNADCALDQGVLNNQRLCWDDLQAKKIHFQLMDGSFVVQLTTEASACSGPGGYKSIFSALFPPGSELRIHHACPLEPCTSLPDEWTLRSKAWCSGGSETEDGVVQKLHFQVDSSAVDVVGCALPATYQRMLYGDVCLPWVVDKVRIISGKQTDSVSLSIADASMNCSGIESVINQFGATQEPPKISFKTACPARPQAKVEKTENAIVLPPKKSNHSHHCPTAVEGLEMVVTDNATASCGKDLSLRLPIASISNRHLGCILAGHLKVSIDDRCIPIPVAKVQYLSDGHAVVAEIFPDYNKTALNCHMLAHQLTSIIDLYGNGLQIASGCSMAITAKTELVHVTTTTTTVAPPVPCNALKSMDMDISEDAVCKGNSMVFQVPKKALKLADWCQSPGLNCFFKVDNMTMSSEGYCQAIAGLRITSDPEAEDADIATVIADFPNSQACSSDAFGQTVRFQTGCPPSAVPCFTQEQDLVVTSLARCDAESLVFGYRPGSHCKLATESVRLLDSKGRCFPVTFKNATMAPALVRLHPLDSPFNCAEIASYFNSLILHKTEDVRMAVPLAMRGSCEHVTAVIPQCTTKDMLTMVMQSEARCSQDGTYYFEAQPGSASIDVECKFDGPNLRVFDGHKCLPGLSFRKWHLLPLGDSVIVTANPIESQNCTGANSHIEEFNTFLGKSLSVKHGCIVEPEAPSFLPCLTSSDSSRPLTFKMKSSPSCDDGGFYYSFEVTSGFLPADAVDMTTTKCMLEGDGLQILKGEDCVPTLSLQKVQFLPTYGSIVLNAYPATSQACDGAAGHVAQLEKMFAVGDAVSFKTGCPAMAQVSLPATSPIPAVAPAPVPVLPSTMPKQKLGLCTRSEHPLQVALKSEPRCSDDGGFYYFEVAAGILPADAVDISTEECVLEGPGLQILKDEHCMPTLSLQKLQFLPIHGSVILNAYPVASQACKGPAGHLEQLEKMFTLGDAVSIRTGCPVMSVLPSSPAPAAAPKHPRLCTHSEEPMTLVVKSDARCSADGSFYYFNVEAGVLPAQSFDISRVECEMKGPGLNVYRSETCIDSMEMEKIHLLPLGTSIVATVFPAGWQTCSGPHGHLAQFNANYKVDQPISVKQGCKRPMVSTRQQPCTQSVQAFALQLKSEPRCSDDGGFYYFEVAAGILPADAVDISTEECVLEGPGLQILKDEHCMPTLSLQKVTFTPLEHAISLRAFPVASQECGGLSGHVEQLKALYRLDDMMAMKRCETLPLSPVPSPASPVASPSPFPLVPSVPKKLPNCLTEGLLTLRIESPARCSDAGGSFFFEAKAGVMPLDALDVSIEECILEGQLGCSGPAGQLAFNSAYHVGQMVSMKPGECTLAAHAAPPSCFGNTSASTAMALALTLLVETSAECSDGGYTFKVKAGTVPEAAVDISTNECELQGPLHLYQSGICLQNISLRRVFFSPTKDSIMVHLYPEQGCSGFSAKVGEKISMKPGPCEVTPTAVVPESVPESIQPCLPKILSSESVTLTIQSEAKCSADDTSYYFKVGAGMLPSEMLDISTNECEMQDLNFMSQNKCLQTMKLQKLHFRPLGTSILVAAYPKNQSCSGPRGQLAEFNSNFKVHHPASLKHCDYDEALIAPALPAKPVMCTSSVEVMTFTLHSSAQGCLNGGFYSFRA</sequence>
<accession>A0ABP0M9W2</accession>
<evidence type="ECO:0000313" key="3">
    <source>
        <dbReference type="Proteomes" id="UP001642484"/>
    </source>
</evidence>
<proteinExistence type="predicted"/>
<feature type="chain" id="PRO_5045312284" evidence="1">
    <location>
        <begin position="21"/>
        <end position="3193"/>
    </location>
</feature>
<organism evidence="2 3">
    <name type="scientific">Durusdinium trenchii</name>
    <dbReference type="NCBI Taxonomy" id="1381693"/>
    <lineage>
        <taxon>Eukaryota</taxon>
        <taxon>Sar</taxon>
        <taxon>Alveolata</taxon>
        <taxon>Dinophyceae</taxon>
        <taxon>Suessiales</taxon>
        <taxon>Symbiodiniaceae</taxon>
        <taxon>Durusdinium</taxon>
    </lineage>
</organism>
<comment type="caution">
    <text evidence="2">The sequence shown here is derived from an EMBL/GenBank/DDBJ whole genome shotgun (WGS) entry which is preliminary data.</text>
</comment>
<evidence type="ECO:0000313" key="2">
    <source>
        <dbReference type="EMBL" id="CAK9048299.1"/>
    </source>
</evidence>